<evidence type="ECO:0000313" key="3">
    <source>
        <dbReference type="WBParaSite" id="MCOS_0000902101-mRNA-1"/>
    </source>
</evidence>
<protein>
    <submittedName>
        <fullName evidence="3">30S ribosomal protein S8e</fullName>
    </submittedName>
</protein>
<sequence length="140" mass="15307">MSGAVSVGHLTGRVVLIIEKETKVWLGEPLSAEKTKEGIVDRFSERGGGTTDVSAPESIKNRIPVDLSGRKRRRFKCPLEVDAITAGHSRFLTVRESLKHRTYTRAYTVGLRGRKLQDANANLGTTSVKGIFGENVRGSV</sequence>
<name>A0A0R3UMN8_MESCO</name>
<evidence type="ECO:0000313" key="2">
    <source>
        <dbReference type="Proteomes" id="UP000267029"/>
    </source>
</evidence>
<dbReference type="AlphaFoldDB" id="A0A0R3UMN8"/>
<dbReference type="Proteomes" id="UP000267029">
    <property type="component" value="Unassembled WGS sequence"/>
</dbReference>
<dbReference type="EMBL" id="UXSR01005624">
    <property type="protein sequence ID" value="VDD83019.1"/>
    <property type="molecule type" value="Genomic_DNA"/>
</dbReference>
<reference evidence="3" key="1">
    <citation type="submission" date="2017-02" db="UniProtKB">
        <authorList>
            <consortium name="WormBaseParasite"/>
        </authorList>
    </citation>
    <scope>IDENTIFICATION</scope>
</reference>
<reference evidence="1 2" key="2">
    <citation type="submission" date="2018-10" db="EMBL/GenBank/DDBJ databases">
        <authorList>
            <consortium name="Pathogen Informatics"/>
        </authorList>
    </citation>
    <scope>NUCLEOTIDE SEQUENCE [LARGE SCALE GENOMIC DNA]</scope>
</reference>
<accession>A0A0R3UMN8</accession>
<gene>
    <name evidence="1" type="ORF">MCOS_LOCUS9022</name>
</gene>
<keyword evidence="2" id="KW-1185">Reference proteome</keyword>
<proteinExistence type="predicted"/>
<dbReference type="WBParaSite" id="MCOS_0000902101-mRNA-1">
    <property type="protein sequence ID" value="MCOS_0000902101-mRNA-1"/>
    <property type="gene ID" value="MCOS_0000902101"/>
</dbReference>
<organism evidence="3">
    <name type="scientific">Mesocestoides corti</name>
    <name type="common">Flatworm</name>
    <dbReference type="NCBI Taxonomy" id="53468"/>
    <lineage>
        <taxon>Eukaryota</taxon>
        <taxon>Metazoa</taxon>
        <taxon>Spiralia</taxon>
        <taxon>Lophotrochozoa</taxon>
        <taxon>Platyhelminthes</taxon>
        <taxon>Cestoda</taxon>
        <taxon>Eucestoda</taxon>
        <taxon>Cyclophyllidea</taxon>
        <taxon>Mesocestoididae</taxon>
        <taxon>Mesocestoides</taxon>
    </lineage>
</organism>
<evidence type="ECO:0000313" key="1">
    <source>
        <dbReference type="EMBL" id="VDD83019.1"/>
    </source>
</evidence>